<dbReference type="SUPFAM" id="SSF48225">
    <property type="entry name" value="Seven-hairpin glycosidases"/>
    <property type="match status" value="1"/>
</dbReference>
<keyword evidence="13" id="KW-0732">Signal</keyword>
<keyword evidence="4 10" id="KW-0479">Metal-binding</keyword>
<comment type="cofactor">
    <cofactor evidence="1 10">
        <name>Ca(2+)</name>
        <dbReference type="ChEBI" id="CHEBI:29108"/>
    </cofactor>
</comment>
<dbReference type="Proteomes" id="UP000242180">
    <property type="component" value="Unassembled WGS sequence"/>
</dbReference>
<comment type="pathway">
    <text evidence="2">Protein modification; protein glycosylation.</text>
</comment>
<keyword evidence="7 11" id="KW-1015">Disulfide bond</keyword>
<dbReference type="GO" id="GO:0005975">
    <property type="term" value="P:carbohydrate metabolic process"/>
    <property type="evidence" value="ECO:0007669"/>
    <property type="project" value="InterPro"/>
</dbReference>
<evidence type="ECO:0000256" key="11">
    <source>
        <dbReference type="PIRSR" id="PIRSR601382-3"/>
    </source>
</evidence>
<comment type="catalytic activity">
    <reaction evidence="9">
        <text>N(4)-(alpha-D-Man-(1-&gt;2)-alpha-D-Man-(1-&gt;2)-alpha-D-Man-(1-&gt;3)-[alpha-D-Man-(1-&gt;2)-alpha-D-Man-(1-&gt;3)-[alpha-D-Man-(1-&gt;2)-alpha-D-Man-(1-&gt;6)]-alpha-D-Man-(1-&gt;6)]-beta-D-Man-(1-&gt;4)-beta-D-GlcNAc-(1-&gt;4)-beta-D-GlcNAc)-L-asparaginyl-[protein] (N-glucan mannose isomer 9A1,2,3B1,2,3) + 4 H2O = N(4)-(alpha-D-Man-(1-&gt;3)-[alpha-D-Man-(1-&gt;3)-[alpha-D-Man-(1-&gt;6)]-alpha-D-Man-(1-&gt;6)]-beta-D-Man-(1-&gt;4)-beta-D-GlcNAc-(1-&gt;4)-beta-D-GlcNAc)-L-asparaginyl-[protein] (N-glucan mannose isomer 5A1,2) + 4 beta-D-mannose</text>
        <dbReference type="Rhea" id="RHEA:56008"/>
        <dbReference type="Rhea" id="RHEA-COMP:14356"/>
        <dbReference type="Rhea" id="RHEA-COMP:14367"/>
        <dbReference type="ChEBI" id="CHEBI:15377"/>
        <dbReference type="ChEBI" id="CHEBI:28563"/>
        <dbReference type="ChEBI" id="CHEBI:59087"/>
        <dbReference type="ChEBI" id="CHEBI:139493"/>
        <dbReference type="EC" id="3.2.1.113"/>
    </reaction>
</comment>
<feature type="disulfide bond" evidence="11">
    <location>
        <begin position="286"/>
        <end position="315"/>
    </location>
</feature>
<evidence type="ECO:0000256" key="3">
    <source>
        <dbReference type="ARBA" id="ARBA00007658"/>
    </source>
</evidence>
<dbReference type="GO" id="GO:0036503">
    <property type="term" value="P:ERAD pathway"/>
    <property type="evidence" value="ECO:0007669"/>
    <property type="project" value="UniProtKB-ARBA"/>
</dbReference>
<dbReference type="EMBL" id="MCGN01000001">
    <property type="protein sequence ID" value="ORZ02201.1"/>
    <property type="molecule type" value="Genomic_DNA"/>
</dbReference>
<evidence type="ECO:0000256" key="1">
    <source>
        <dbReference type="ARBA" id="ARBA00001913"/>
    </source>
</evidence>
<evidence type="ECO:0000256" key="4">
    <source>
        <dbReference type="ARBA" id="ARBA00022723"/>
    </source>
</evidence>
<keyword evidence="5 12" id="KW-0378">Hydrolase</keyword>
<sequence>MRIGCSIAATALVFGCVQSVIAAPAEHRQSVPANNQARMDAVKSAFQHAWQGYAKYAWGHDELRPLSNGYSDTRNGWGASIFDALDTMIIMGLDKEYQQAMDHVLKVDWKKTPSPSKTFETNIRYLGGLLSAYDLRPDPQLLNKALDLAHNVILPAYNTPNGIPAAYVDVAKGKPTSEQGLILAEFGSLQLELVRLSQVTGDDQYAKLANSVIEKIANVKASYPGLYPITWDLKSFTPSSELQLDMWKVAAQSMQQYLRSETSKNMVFLSEINDQYKLLQTGELVCFIPGNLLMGARYLNDPNLEKFATELMDGCYNAWALTPTGLAPETWSWVDKSQDIKKYPQVMQAAMQNTGYAAQDVSYDLRPETLESIFYFYRLTGDPKYQDMAWNIFQAIEKYCKTESGYTRVADVSNTGAVRPMDFEESYFFAETLKYLYLTFADPNYISLDDYVLNTEAHPFKLTKPVKIQAQFS</sequence>
<dbReference type="PANTHER" id="PTHR11742">
    <property type="entry name" value="MANNOSYL-OLIGOSACCHARIDE ALPHA-1,2-MANNOSIDASE-RELATED"/>
    <property type="match status" value="1"/>
</dbReference>
<comment type="catalytic activity">
    <reaction evidence="8">
        <text>N(4)-(alpha-D-Man-(1-&gt;2)-alpha-D-Man-(1-&gt;2)-alpha-D-Man-(1-&gt;3)-[alpha-D-Man-(1-&gt;3)-[alpha-D-Man-(1-&gt;2)-alpha-D-Man-(1-&gt;6)]-alpha-D-Man-(1-&gt;6)]-beta-D-Man-(1-&gt;4)-beta-D-GlcNAc-(1-&gt;4)-beta-D-GlcNAc)-L-asparaginyl-[protein] (N-glucan mannose isomer 8A1,2,3B1,3) + 3 H2O = N(4)-(alpha-D-Man-(1-&gt;3)-[alpha-D-Man-(1-&gt;3)-[alpha-D-Man-(1-&gt;6)]-alpha-D-Man-(1-&gt;6)]-beta-D-Man-(1-&gt;4)-beta-D-GlcNAc-(1-&gt;4)-beta-D-GlcNAc)-L-asparaginyl-[protein] (N-glucan mannose isomer 5A1,2) + 3 beta-D-mannose</text>
        <dbReference type="Rhea" id="RHEA:56028"/>
        <dbReference type="Rhea" id="RHEA-COMP:14358"/>
        <dbReference type="Rhea" id="RHEA-COMP:14367"/>
        <dbReference type="ChEBI" id="CHEBI:15377"/>
        <dbReference type="ChEBI" id="CHEBI:28563"/>
        <dbReference type="ChEBI" id="CHEBI:59087"/>
        <dbReference type="ChEBI" id="CHEBI:60628"/>
        <dbReference type="EC" id="3.2.1.113"/>
    </reaction>
</comment>
<organism evidence="14 15">
    <name type="scientific">Syncephalastrum racemosum</name>
    <name type="common">Filamentous fungus</name>
    <dbReference type="NCBI Taxonomy" id="13706"/>
    <lineage>
        <taxon>Eukaryota</taxon>
        <taxon>Fungi</taxon>
        <taxon>Fungi incertae sedis</taxon>
        <taxon>Mucoromycota</taxon>
        <taxon>Mucoromycotina</taxon>
        <taxon>Mucoromycetes</taxon>
        <taxon>Mucorales</taxon>
        <taxon>Syncephalastraceae</taxon>
        <taxon>Syncephalastrum</taxon>
    </lineage>
</organism>
<evidence type="ECO:0000256" key="13">
    <source>
        <dbReference type="SAM" id="SignalP"/>
    </source>
</evidence>
<dbReference type="STRING" id="13706.A0A1X2HRN7"/>
<dbReference type="PRINTS" id="PR00747">
    <property type="entry name" value="GLYHDRLASE47"/>
</dbReference>
<keyword evidence="12" id="KW-0326">Glycosidase</keyword>
<dbReference type="OrthoDB" id="8118055at2759"/>
<evidence type="ECO:0000256" key="10">
    <source>
        <dbReference type="PIRSR" id="PIRSR601382-2"/>
    </source>
</evidence>
<accession>A0A1X2HRN7</accession>
<gene>
    <name evidence="14" type="ORF">BCR43DRAFT_533215</name>
</gene>
<protein>
    <recommendedName>
        <fullName evidence="12">alpha-1,2-Mannosidase</fullName>
        <ecNumber evidence="12">3.2.1.-</ecNumber>
    </recommendedName>
</protein>
<keyword evidence="6 10" id="KW-0106">Calcium</keyword>
<comment type="similarity">
    <text evidence="3 12">Belongs to the glycosyl hydrolase 47 family.</text>
</comment>
<dbReference type="Gene3D" id="1.50.10.10">
    <property type="match status" value="2"/>
</dbReference>
<dbReference type="Pfam" id="PF01532">
    <property type="entry name" value="Glyco_hydro_47"/>
    <property type="match status" value="2"/>
</dbReference>
<evidence type="ECO:0000256" key="8">
    <source>
        <dbReference type="ARBA" id="ARBA00047669"/>
    </source>
</evidence>
<name>A0A1X2HRN7_SYNRA</name>
<comment type="caution">
    <text evidence="14">The sequence shown here is derived from an EMBL/GenBank/DDBJ whole genome shotgun (WGS) entry which is preliminary data.</text>
</comment>
<keyword evidence="15" id="KW-1185">Reference proteome</keyword>
<evidence type="ECO:0000256" key="12">
    <source>
        <dbReference type="RuleBase" id="RU361193"/>
    </source>
</evidence>
<evidence type="ECO:0000313" key="15">
    <source>
        <dbReference type="Proteomes" id="UP000242180"/>
    </source>
</evidence>
<feature type="binding site" evidence="10">
    <location>
        <position position="455"/>
    </location>
    <ligand>
        <name>Ca(2+)</name>
        <dbReference type="ChEBI" id="CHEBI:29108"/>
    </ligand>
</feature>
<dbReference type="GO" id="GO:0004571">
    <property type="term" value="F:mannosyl-oligosaccharide 1,2-alpha-mannosidase activity"/>
    <property type="evidence" value="ECO:0007669"/>
    <property type="project" value="UniProtKB-EC"/>
</dbReference>
<dbReference type="InterPro" id="IPR001382">
    <property type="entry name" value="Glyco_hydro_47"/>
</dbReference>
<feature type="chain" id="PRO_5010857205" description="alpha-1,2-Mannosidase" evidence="13">
    <location>
        <begin position="23"/>
        <end position="473"/>
    </location>
</feature>
<evidence type="ECO:0000256" key="9">
    <source>
        <dbReference type="ARBA" id="ARBA00048605"/>
    </source>
</evidence>
<dbReference type="InterPro" id="IPR036026">
    <property type="entry name" value="Seven-hairpin_glycosidases"/>
</dbReference>
<dbReference type="PANTHER" id="PTHR11742:SF55">
    <property type="entry name" value="ENDOPLASMIC RETICULUM MANNOSYL-OLIGOSACCHARIDE 1,2-ALPHA-MANNOSIDASE"/>
    <property type="match status" value="1"/>
</dbReference>
<dbReference type="GO" id="GO:0005509">
    <property type="term" value="F:calcium ion binding"/>
    <property type="evidence" value="ECO:0007669"/>
    <property type="project" value="InterPro"/>
</dbReference>
<feature type="signal peptide" evidence="13">
    <location>
        <begin position="1"/>
        <end position="22"/>
    </location>
</feature>
<evidence type="ECO:0000256" key="5">
    <source>
        <dbReference type="ARBA" id="ARBA00022801"/>
    </source>
</evidence>
<evidence type="ECO:0000256" key="7">
    <source>
        <dbReference type="ARBA" id="ARBA00023157"/>
    </source>
</evidence>
<dbReference type="OMA" id="YQDKAWK"/>
<evidence type="ECO:0000256" key="6">
    <source>
        <dbReference type="ARBA" id="ARBA00022837"/>
    </source>
</evidence>
<dbReference type="EC" id="3.2.1.-" evidence="12"/>
<evidence type="ECO:0000313" key="14">
    <source>
        <dbReference type="EMBL" id="ORZ02201.1"/>
    </source>
</evidence>
<dbReference type="GO" id="GO:0005783">
    <property type="term" value="C:endoplasmic reticulum"/>
    <property type="evidence" value="ECO:0007669"/>
    <property type="project" value="TreeGrafter"/>
</dbReference>
<dbReference type="PROSITE" id="PS51257">
    <property type="entry name" value="PROKAR_LIPOPROTEIN"/>
    <property type="match status" value="1"/>
</dbReference>
<dbReference type="InterPro" id="IPR050749">
    <property type="entry name" value="Glycosyl_Hydrolase_47"/>
</dbReference>
<dbReference type="InParanoid" id="A0A1X2HRN7"/>
<dbReference type="AlphaFoldDB" id="A0A1X2HRN7"/>
<dbReference type="InterPro" id="IPR012341">
    <property type="entry name" value="6hp_glycosidase-like_sf"/>
</dbReference>
<evidence type="ECO:0000256" key="2">
    <source>
        <dbReference type="ARBA" id="ARBA00004922"/>
    </source>
</evidence>
<reference evidence="14 15" key="1">
    <citation type="submission" date="2016-07" db="EMBL/GenBank/DDBJ databases">
        <title>Pervasive Adenine N6-methylation of Active Genes in Fungi.</title>
        <authorList>
            <consortium name="DOE Joint Genome Institute"/>
            <person name="Mondo S.J."/>
            <person name="Dannebaum R.O."/>
            <person name="Kuo R.C."/>
            <person name="Labutti K."/>
            <person name="Haridas S."/>
            <person name="Kuo A."/>
            <person name="Salamov A."/>
            <person name="Ahrendt S.R."/>
            <person name="Lipzen A."/>
            <person name="Sullivan W."/>
            <person name="Andreopoulos W.B."/>
            <person name="Clum A."/>
            <person name="Lindquist E."/>
            <person name="Daum C."/>
            <person name="Ramamoorthy G.K."/>
            <person name="Gryganskyi A."/>
            <person name="Culley D."/>
            <person name="Magnuson J.K."/>
            <person name="James T.Y."/>
            <person name="O'Malley M.A."/>
            <person name="Stajich J.E."/>
            <person name="Spatafora J.W."/>
            <person name="Visel A."/>
            <person name="Grigoriev I.V."/>
        </authorList>
    </citation>
    <scope>NUCLEOTIDE SEQUENCE [LARGE SCALE GENOMIC DNA]</scope>
    <source>
        <strain evidence="14 15">NRRL 2496</strain>
    </source>
</reference>
<dbReference type="GO" id="GO:0016020">
    <property type="term" value="C:membrane"/>
    <property type="evidence" value="ECO:0007669"/>
    <property type="project" value="InterPro"/>
</dbReference>
<proteinExistence type="inferred from homology"/>